<gene>
    <name evidence="6" type="ORF">SAMN04487907_10240</name>
</gene>
<evidence type="ECO:0000313" key="6">
    <source>
        <dbReference type="EMBL" id="SFC04175.1"/>
    </source>
</evidence>
<name>A0A1I1FY03_9FLAO</name>
<keyword evidence="5" id="KW-0732">Signal</keyword>
<dbReference type="PROSITE" id="PS50005">
    <property type="entry name" value="TPR"/>
    <property type="match status" value="1"/>
</dbReference>
<dbReference type="OrthoDB" id="1149028at2"/>
<feature type="repeat" description="TPR" evidence="3">
    <location>
        <begin position="289"/>
        <end position="322"/>
    </location>
</feature>
<dbReference type="AlphaFoldDB" id="A0A1I1FY03"/>
<dbReference type="PROSITE" id="PS50293">
    <property type="entry name" value="TPR_REGION"/>
    <property type="match status" value="1"/>
</dbReference>
<dbReference type="PANTHER" id="PTHR44943">
    <property type="entry name" value="CELLULOSE SYNTHASE OPERON PROTEIN C"/>
    <property type="match status" value="1"/>
</dbReference>
<feature type="region of interest" description="Disordered" evidence="4">
    <location>
        <begin position="184"/>
        <end position="219"/>
    </location>
</feature>
<organism evidence="6 7">
    <name type="scientific">Zunongwangia mangrovi</name>
    <dbReference type="NCBI Taxonomy" id="1334022"/>
    <lineage>
        <taxon>Bacteria</taxon>
        <taxon>Pseudomonadati</taxon>
        <taxon>Bacteroidota</taxon>
        <taxon>Flavobacteriia</taxon>
        <taxon>Flavobacteriales</taxon>
        <taxon>Flavobacteriaceae</taxon>
        <taxon>Zunongwangia</taxon>
    </lineage>
</organism>
<dbReference type="STRING" id="1334022.SAMN04487907_10240"/>
<dbReference type="SMART" id="SM00028">
    <property type="entry name" value="TPR"/>
    <property type="match status" value="2"/>
</dbReference>
<dbReference type="Proteomes" id="UP000199438">
    <property type="component" value="Unassembled WGS sequence"/>
</dbReference>
<dbReference type="Gene3D" id="1.25.40.10">
    <property type="entry name" value="Tetratricopeptide repeat domain"/>
    <property type="match status" value="3"/>
</dbReference>
<keyword evidence="2 3" id="KW-0802">TPR repeat</keyword>
<protein>
    <submittedName>
        <fullName evidence="6">Tetratricopeptide repeat-containing protein</fullName>
    </submittedName>
</protein>
<proteinExistence type="predicted"/>
<evidence type="ECO:0000256" key="5">
    <source>
        <dbReference type="SAM" id="SignalP"/>
    </source>
</evidence>
<dbReference type="Pfam" id="PF00515">
    <property type="entry name" value="TPR_1"/>
    <property type="match status" value="1"/>
</dbReference>
<accession>A0A1I1FY03</accession>
<feature type="signal peptide" evidence="5">
    <location>
        <begin position="1"/>
        <end position="20"/>
    </location>
</feature>
<evidence type="ECO:0000256" key="3">
    <source>
        <dbReference type="PROSITE-ProRule" id="PRU00339"/>
    </source>
</evidence>
<feature type="chain" id="PRO_5011721475" evidence="5">
    <location>
        <begin position="21"/>
        <end position="413"/>
    </location>
</feature>
<dbReference type="PANTHER" id="PTHR44943:SF8">
    <property type="entry name" value="TPR REPEAT-CONTAINING PROTEIN MJ0263"/>
    <property type="match status" value="1"/>
</dbReference>
<dbReference type="InterPro" id="IPR051685">
    <property type="entry name" value="Ycf3/AcsC/BcsC/TPR_MFPF"/>
</dbReference>
<feature type="compositionally biased region" description="Basic and acidic residues" evidence="4">
    <location>
        <begin position="194"/>
        <end position="219"/>
    </location>
</feature>
<evidence type="ECO:0000313" key="7">
    <source>
        <dbReference type="Proteomes" id="UP000199438"/>
    </source>
</evidence>
<dbReference type="EMBL" id="FOKV01000002">
    <property type="protein sequence ID" value="SFC04175.1"/>
    <property type="molecule type" value="Genomic_DNA"/>
</dbReference>
<dbReference type="Pfam" id="PF13181">
    <property type="entry name" value="TPR_8"/>
    <property type="match status" value="1"/>
</dbReference>
<keyword evidence="1" id="KW-0677">Repeat</keyword>
<dbReference type="RefSeq" id="WP_092540776.1">
    <property type="nucleotide sequence ID" value="NZ_FOKV01000002.1"/>
</dbReference>
<reference evidence="7" key="1">
    <citation type="submission" date="2016-10" db="EMBL/GenBank/DDBJ databases">
        <authorList>
            <person name="Varghese N."/>
            <person name="Submissions S."/>
        </authorList>
    </citation>
    <scope>NUCLEOTIDE SEQUENCE [LARGE SCALE GENOMIC DNA]</scope>
    <source>
        <strain evidence="7">DSM 24499</strain>
    </source>
</reference>
<feature type="compositionally biased region" description="Polar residues" evidence="4">
    <location>
        <begin position="184"/>
        <end position="193"/>
    </location>
</feature>
<dbReference type="SUPFAM" id="SSF48452">
    <property type="entry name" value="TPR-like"/>
    <property type="match status" value="2"/>
</dbReference>
<evidence type="ECO:0000256" key="2">
    <source>
        <dbReference type="ARBA" id="ARBA00022803"/>
    </source>
</evidence>
<sequence length="413" mass="46433">MKKNILTLSLLSFIGLSAIAQKDEIKNAEDLIEDGNFDQAKTELAAAEEKLSEANDKWTERFYLYKAQAYLADGNSTSVEDFKVAGEAYGKAIEMGSDEAQQGLTNLRNQLVQSAIDDQNTENYTGAADKLVASYEMNKQDTIYLYYAAANSLNAQDYDSALKYYEQLRDLDFDGSSVEYTAVNTETGETESFGSKEQRDMMAKSDQYSDPKDTKQPSKRGEIAKNIALIYIQEGNNEKAISAMDDAKANNPDDVGLLQAEANMYYQMDDKAKYNELMNELVKKNPNDANLYYNLGVSTAELGDQDKAVEYYKKALEIDPSMDNARMNIAAVILSKEREIIDEMNGLGMSKEDNKRYDELAEERKEIYREAIPYLEAIVEKNPENTDAVRTAMNIYTQIGENEKAAEMKALLE</sequence>
<dbReference type="InterPro" id="IPR011990">
    <property type="entry name" value="TPR-like_helical_dom_sf"/>
</dbReference>
<evidence type="ECO:0000256" key="4">
    <source>
        <dbReference type="SAM" id="MobiDB-lite"/>
    </source>
</evidence>
<evidence type="ECO:0000256" key="1">
    <source>
        <dbReference type="ARBA" id="ARBA00022737"/>
    </source>
</evidence>
<dbReference type="InterPro" id="IPR019734">
    <property type="entry name" value="TPR_rpt"/>
</dbReference>
<keyword evidence="7" id="KW-1185">Reference proteome</keyword>